<dbReference type="GO" id="GO:0005506">
    <property type="term" value="F:iron ion binding"/>
    <property type="evidence" value="ECO:0007669"/>
    <property type="project" value="InterPro"/>
</dbReference>
<dbReference type="Proteomes" id="UP001054902">
    <property type="component" value="Unassembled WGS sequence"/>
</dbReference>
<organism evidence="4 5">
    <name type="scientific">Chaetoceros tenuissimus</name>
    <dbReference type="NCBI Taxonomy" id="426638"/>
    <lineage>
        <taxon>Eukaryota</taxon>
        <taxon>Sar</taxon>
        <taxon>Stramenopiles</taxon>
        <taxon>Ochrophyta</taxon>
        <taxon>Bacillariophyta</taxon>
        <taxon>Coscinodiscophyceae</taxon>
        <taxon>Chaetocerotophycidae</taxon>
        <taxon>Chaetocerotales</taxon>
        <taxon>Chaetocerotaceae</taxon>
        <taxon>Chaetoceros</taxon>
    </lineage>
</organism>
<keyword evidence="3" id="KW-0472">Membrane</keyword>
<dbReference type="InterPro" id="IPR036396">
    <property type="entry name" value="Cyt_P450_sf"/>
</dbReference>
<proteinExistence type="inferred from homology"/>
<evidence type="ECO:0000313" key="5">
    <source>
        <dbReference type="Proteomes" id="UP001054902"/>
    </source>
</evidence>
<evidence type="ECO:0000256" key="1">
    <source>
        <dbReference type="ARBA" id="ARBA00010617"/>
    </source>
</evidence>
<dbReference type="EMBL" id="BLLK01000020">
    <property type="protein sequence ID" value="GFH45518.1"/>
    <property type="molecule type" value="Genomic_DNA"/>
</dbReference>
<keyword evidence="3" id="KW-0812">Transmembrane</keyword>
<dbReference type="PRINTS" id="PR00385">
    <property type="entry name" value="P450"/>
</dbReference>
<protein>
    <recommendedName>
        <fullName evidence="6">Cytochrome P450</fullName>
    </recommendedName>
</protein>
<evidence type="ECO:0000256" key="3">
    <source>
        <dbReference type="SAM" id="Phobius"/>
    </source>
</evidence>
<keyword evidence="2" id="KW-0408">Iron</keyword>
<sequence>MEALQIREAYGPMVVMTSIMVIFASALFFQFQRQQSQSRDPRLPPIVTDIGFKDTGKLFNAPTAPRDVLQLARRVGSKVFELPLLPGRAVSLFIITDYKAARKALEDVKSTKFKPLNLFFFRTTHNGPNIVIAEGHRWKHVRKNTSAAFSPANIKKMIPPIDMILDNWIRDVLEPSIEANTSIDILDEMNKITANVIANVAFDYEFAPGEREQFLFDLSTCWQVFGADAGSNILMQLQYISLLYPSIWRAKFAAKRMYKFCEKMMNDYRKKVGTKRQEHKLIDMILHDDEYANDGERYRDMVAYVIAGFDTTANTLSFALRELSRYPDEQTKLRKALQACKSPDEERNCPQLKMVLKEITRMFPAAALGSVRQLGRDLVLPSGNIIPKDSLVNTNYYAIQRDEELFENPDAFHPSRWENPTPEQTMSIMTFSLGRRSCQGQGLANIELNLILHRLISKYSFEIEEEGIEANVILFKPVGTTLLVKRV</sequence>
<dbReference type="Pfam" id="PF00067">
    <property type="entry name" value="p450"/>
    <property type="match status" value="1"/>
</dbReference>
<dbReference type="PANTHER" id="PTHR24305:SF166">
    <property type="entry name" value="CYTOCHROME P450 12A4, MITOCHONDRIAL-RELATED"/>
    <property type="match status" value="1"/>
</dbReference>
<dbReference type="InterPro" id="IPR050121">
    <property type="entry name" value="Cytochrome_P450_monoxygenase"/>
</dbReference>
<feature type="binding site" description="axial binding residue" evidence="2">
    <location>
        <position position="438"/>
    </location>
    <ligand>
        <name>heme</name>
        <dbReference type="ChEBI" id="CHEBI:30413"/>
    </ligand>
    <ligandPart>
        <name>Fe</name>
        <dbReference type="ChEBI" id="CHEBI:18248"/>
    </ligandPart>
</feature>
<dbReference type="GO" id="GO:0004497">
    <property type="term" value="F:monooxygenase activity"/>
    <property type="evidence" value="ECO:0007669"/>
    <property type="project" value="InterPro"/>
</dbReference>
<keyword evidence="5" id="KW-1185">Reference proteome</keyword>
<dbReference type="PANTHER" id="PTHR24305">
    <property type="entry name" value="CYTOCHROME P450"/>
    <property type="match status" value="1"/>
</dbReference>
<dbReference type="Gene3D" id="1.10.630.10">
    <property type="entry name" value="Cytochrome P450"/>
    <property type="match status" value="1"/>
</dbReference>
<comment type="cofactor">
    <cofactor evidence="2">
        <name>heme</name>
        <dbReference type="ChEBI" id="CHEBI:30413"/>
    </cofactor>
</comment>
<dbReference type="InterPro" id="IPR001128">
    <property type="entry name" value="Cyt_P450"/>
</dbReference>
<dbReference type="SUPFAM" id="SSF48264">
    <property type="entry name" value="Cytochrome P450"/>
    <property type="match status" value="1"/>
</dbReference>
<dbReference type="CDD" id="cd00302">
    <property type="entry name" value="cytochrome_P450"/>
    <property type="match status" value="1"/>
</dbReference>
<reference evidence="4 5" key="1">
    <citation type="journal article" date="2021" name="Sci. Rep.">
        <title>The genome of the diatom Chaetoceros tenuissimus carries an ancient integrated fragment of an extant virus.</title>
        <authorList>
            <person name="Hongo Y."/>
            <person name="Kimura K."/>
            <person name="Takaki Y."/>
            <person name="Yoshida Y."/>
            <person name="Baba S."/>
            <person name="Kobayashi G."/>
            <person name="Nagasaki K."/>
            <person name="Hano T."/>
            <person name="Tomaru Y."/>
        </authorList>
    </citation>
    <scope>NUCLEOTIDE SEQUENCE [LARGE SCALE GENOMIC DNA]</scope>
    <source>
        <strain evidence="4 5">NIES-3715</strain>
    </source>
</reference>
<keyword evidence="2" id="KW-0349">Heme</keyword>
<dbReference type="GO" id="GO:0016705">
    <property type="term" value="F:oxidoreductase activity, acting on paired donors, with incorporation or reduction of molecular oxygen"/>
    <property type="evidence" value="ECO:0007669"/>
    <property type="project" value="InterPro"/>
</dbReference>
<dbReference type="AlphaFoldDB" id="A0AAD3CGP4"/>
<keyword evidence="3" id="KW-1133">Transmembrane helix</keyword>
<comment type="similarity">
    <text evidence="1">Belongs to the cytochrome P450 family.</text>
</comment>
<dbReference type="PRINTS" id="PR00463">
    <property type="entry name" value="EP450I"/>
</dbReference>
<dbReference type="GO" id="GO:0020037">
    <property type="term" value="F:heme binding"/>
    <property type="evidence" value="ECO:0007669"/>
    <property type="project" value="InterPro"/>
</dbReference>
<dbReference type="InterPro" id="IPR002401">
    <property type="entry name" value="Cyt_P450_E_grp-I"/>
</dbReference>
<evidence type="ECO:0000256" key="2">
    <source>
        <dbReference type="PIRSR" id="PIRSR602401-1"/>
    </source>
</evidence>
<accession>A0AAD3CGP4</accession>
<keyword evidence="2" id="KW-0479">Metal-binding</keyword>
<evidence type="ECO:0000313" key="4">
    <source>
        <dbReference type="EMBL" id="GFH45518.1"/>
    </source>
</evidence>
<feature type="transmembrane region" description="Helical" evidence="3">
    <location>
        <begin position="12"/>
        <end position="31"/>
    </location>
</feature>
<evidence type="ECO:0008006" key="6">
    <source>
        <dbReference type="Google" id="ProtNLM"/>
    </source>
</evidence>
<gene>
    <name evidence="4" type="ORF">CTEN210_01992</name>
</gene>
<comment type="caution">
    <text evidence="4">The sequence shown here is derived from an EMBL/GenBank/DDBJ whole genome shotgun (WGS) entry which is preliminary data.</text>
</comment>
<name>A0AAD3CGP4_9STRA</name>